<evidence type="ECO:0000256" key="2">
    <source>
        <dbReference type="ARBA" id="ARBA00022676"/>
    </source>
</evidence>
<organism evidence="5 6">
    <name type="scientific">Desulfonatronum thiosulfatophilum</name>
    <dbReference type="NCBI Taxonomy" id="617002"/>
    <lineage>
        <taxon>Bacteria</taxon>
        <taxon>Pseudomonadati</taxon>
        <taxon>Thermodesulfobacteriota</taxon>
        <taxon>Desulfovibrionia</taxon>
        <taxon>Desulfovibrionales</taxon>
        <taxon>Desulfonatronaceae</taxon>
        <taxon>Desulfonatronum</taxon>
    </lineage>
</organism>
<dbReference type="EMBL" id="FMXO01000013">
    <property type="protein sequence ID" value="SDB48135.1"/>
    <property type="molecule type" value="Genomic_DNA"/>
</dbReference>
<evidence type="ECO:0000313" key="5">
    <source>
        <dbReference type="EMBL" id="SDB48135.1"/>
    </source>
</evidence>
<evidence type="ECO:0000256" key="3">
    <source>
        <dbReference type="ARBA" id="ARBA00022679"/>
    </source>
</evidence>
<comment type="similarity">
    <text evidence="1">Belongs to the glycosyltransferase 2 family.</text>
</comment>
<dbReference type="Gene3D" id="3.90.550.10">
    <property type="entry name" value="Spore Coat Polysaccharide Biosynthesis Protein SpsA, Chain A"/>
    <property type="match status" value="1"/>
</dbReference>
<keyword evidence="2" id="KW-0328">Glycosyltransferase</keyword>
<dbReference type="AlphaFoldDB" id="A0A1G6DTL2"/>
<dbReference type="PANTHER" id="PTHR43179:SF12">
    <property type="entry name" value="GALACTOFURANOSYLTRANSFERASE GLFT2"/>
    <property type="match status" value="1"/>
</dbReference>
<name>A0A1G6DTL2_9BACT</name>
<evidence type="ECO:0000256" key="1">
    <source>
        <dbReference type="ARBA" id="ARBA00006739"/>
    </source>
</evidence>
<evidence type="ECO:0000313" key="6">
    <source>
        <dbReference type="Proteomes" id="UP000198771"/>
    </source>
</evidence>
<dbReference type="STRING" id="617002.SAMN05660653_02369"/>
<dbReference type="InterPro" id="IPR001173">
    <property type="entry name" value="Glyco_trans_2-like"/>
</dbReference>
<dbReference type="GO" id="GO:0016757">
    <property type="term" value="F:glycosyltransferase activity"/>
    <property type="evidence" value="ECO:0007669"/>
    <property type="project" value="UniProtKB-KW"/>
</dbReference>
<sequence>MPPQPTIRDNISWLHRFQGYFDPAHAVWAAQKLLESLEPSQDPQSAARVDLAAGLLRQAMVLNPCDPNVRGLLLQLLPMAGSSPDFQAWFNTLPDDATGLTMEQAHPFIEQCGDDPSHLEQILTTSGEPLLHFLGLKKFWQWGEKERFERWTERFTQGPYGKATAPLLAWATWKSGDEHRTRELLNKGPESFLSLNLRAELALHEGEADTARMHWLRSLAWEPHQPHLRYRLCELDQPAPDMALVDKNKVHIGFYTFNKLETTLRTLESLLASHIGPAQITLLNNGSTTFPPEDLDRAVQTLAQGRPVNVIHLPVNIGAPAARNWLFTLPETRQADYLAYLDDDVLLPEDWLACYLQDFQLFPKAVVVGPKGVNPGDIRTIQYVYRYFQETGDKTIRFTNNAPLFMDLGQFDYRRPCLSVMGCCHLFDLKKWERLGLPGFDVRFSPSQVDDLEHDIQIWKAGGQAVYDGRVEMVSSCHDQRRAPQDAAWNAHILGNHIKMEHKFTERELAEIDRDSRGADQAFWRDMISNDGNLLNRAYG</sequence>
<proteinExistence type="inferred from homology"/>
<dbReference type="PANTHER" id="PTHR43179">
    <property type="entry name" value="RHAMNOSYLTRANSFERASE WBBL"/>
    <property type="match status" value="1"/>
</dbReference>
<dbReference type="CDD" id="cd00761">
    <property type="entry name" value="Glyco_tranf_GTA_type"/>
    <property type="match status" value="1"/>
</dbReference>
<dbReference type="OrthoDB" id="5443808at2"/>
<feature type="domain" description="Glycosyltransferase 2-like" evidence="4">
    <location>
        <begin position="256"/>
        <end position="427"/>
    </location>
</feature>
<keyword evidence="3 5" id="KW-0808">Transferase</keyword>
<evidence type="ECO:0000259" key="4">
    <source>
        <dbReference type="Pfam" id="PF00535"/>
    </source>
</evidence>
<dbReference type="RefSeq" id="WP_161946311.1">
    <property type="nucleotide sequence ID" value="NZ_FMXO01000013.1"/>
</dbReference>
<dbReference type="InterPro" id="IPR029044">
    <property type="entry name" value="Nucleotide-diphossugar_trans"/>
</dbReference>
<dbReference type="SUPFAM" id="SSF53448">
    <property type="entry name" value="Nucleotide-diphospho-sugar transferases"/>
    <property type="match status" value="1"/>
</dbReference>
<keyword evidence="6" id="KW-1185">Reference proteome</keyword>
<dbReference type="Proteomes" id="UP000198771">
    <property type="component" value="Unassembled WGS sequence"/>
</dbReference>
<accession>A0A1G6DTL2</accession>
<reference evidence="5 6" key="1">
    <citation type="submission" date="2016-10" db="EMBL/GenBank/DDBJ databases">
        <authorList>
            <person name="de Groot N.N."/>
        </authorList>
    </citation>
    <scope>NUCLEOTIDE SEQUENCE [LARGE SCALE GENOMIC DNA]</scope>
    <source>
        <strain evidence="5 6">ASO4-2</strain>
    </source>
</reference>
<protein>
    <submittedName>
        <fullName evidence="5">Glycosyl transferase family 2</fullName>
    </submittedName>
</protein>
<gene>
    <name evidence="5" type="ORF">SAMN05660653_02369</name>
</gene>
<dbReference type="Pfam" id="PF00535">
    <property type="entry name" value="Glycos_transf_2"/>
    <property type="match status" value="1"/>
</dbReference>